<feature type="transmembrane region" description="Helical" evidence="10">
    <location>
        <begin position="276"/>
        <end position="296"/>
    </location>
</feature>
<name>A0A132BS23_9RHOB</name>
<feature type="transmembrane region" description="Helical" evidence="10">
    <location>
        <begin position="414"/>
        <end position="444"/>
    </location>
</feature>
<keyword evidence="12" id="KW-1185">Reference proteome</keyword>
<evidence type="ECO:0000256" key="4">
    <source>
        <dbReference type="ARBA" id="ARBA00022475"/>
    </source>
</evidence>
<dbReference type="InterPro" id="IPR002528">
    <property type="entry name" value="MATE_fam"/>
</dbReference>
<keyword evidence="2" id="KW-0813">Transport</keyword>
<keyword evidence="3" id="KW-0050">Antiport</keyword>
<evidence type="ECO:0000256" key="8">
    <source>
        <dbReference type="ARBA" id="ARBA00023136"/>
    </source>
</evidence>
<protein>
    <recommendedName>
        <fullName evidence="9">Multidrug-efflux transporter</fullName>
    </recommendedName>
</protein>
<feature type="transmembrane region" description="Helical" evidence="10">
    <location>
        <begin position="98"/>
        <end position="116"/>
    </location>
</feature>
<evidence type="ECO:0000256" key="7">
    <source>
        <dbReference type="ARBA" id="ARBA00023065"/>
    </source>
</evidence>
<feature type="transmembrane region" description="Helical" evidence="10">
    <location>
        <begin position="360"/>
        <end position="378"/>
    </location>
</feature>
<feature type="transmembrane region" description="Helical" evidence="10">
    <location>
        <begin position="248"/>
        <end position="270"/>
    </location>
</feature>
<dbReference type="Proteomes" id="UP000068382">
    <property type="component" value="Unassembled WGS sequence"/>
</dbReference>
<dbReference type="GO" id="GO:0042910">
    <property type="term" value="F:xenobiotic transmembrane transporter activity"/>
    <property type="evidence" value="ECO:0007669"/>
    <property type="project" value="InterPro"/>
</dbReference>
<keyword evidence="7" id="KW-0406">Ion transport</keyword>
<feature type="transmembrane region" description="Helical" evidence="10">
    <location>
        <begin position="166"/>
        <end position="188"/>
    </location>
</feature>
<dbReference type="CDD" id="cd13131">
    <property type="entry name" value="MATE_NorM_like"/>
    <property type="match status" value="1"/>
</dbReference>
<dbReference type="OrthoDB" id="9780160at2"/>
<dbReference type="PANTHER" id="PTHR43298:SF2">
    <property type="entry name" value="FMN_FAD EXPORTER YEEO-RELATED"/>
    <property type="match status" value="1"/>
</dbReference>
<feature type="transmembrane region" description="Helical" evidence="10">
    <location>
        <begin position="61"/>
        <end position="86"/>
    </location>
</feature>
<dbReference type="GO" id="GO:0015297">
    <property type="term" value="F:antiporter activity"/>
    <property type="evidence" value="ECO:0007669"/>
    <property type="project" value="UniProtKB-KW"/>
</dbReference>
<evidence type="ECO:0000313" key="11">
    <source>
        <dbReference type="EMBL" id="KUP91114.1"/>
    </source>
</evidence>
<feature type="transmembrane region" description="Helical" evidence="10">
    <location>
        <begin position="317"/>
        <end position="340"/>
    </location>
</feature>
<dbReference type="InterPro" id="IPR048279">
    <property type="entry name" value="MdtK-like"/>
</dbReference>
<evidence type="ECO:0000256" key="10">
    <source>
        <dbReference type="SAM" id="Phobius"/>
    </source>
</evidence>
<sequence>MASITSPTQMSYGGHVRALSILGLPLIGGHLAQFAIGLTDTIMLGWYGVAELAAVTLAQSFFFVWFILGAGFAFAVMPMVASAAATGDHRRIRRATRMGLWLSLVYGMVAMPLMWWSEAILLAAGQQPQVAADAGSYLRIAGWGIFPALLVMVLKSYLAGLERTQAVLWITVIAAVVNGLVNYVLIFGHFGLPEMGLQGAALASLATQMVSVLAVIAYSLWRLPEHDLLRNLQRPDWEMMQEIFRHGLPIGLTTLCEVSLFTASAMMMGWLGTVPLAAHGIAVSVAGLTFMLHLGLSNAATIRVGNALGRRDRAHMVRGAVVVTVASLGVAVATALVFFLAPEPLILLFLDPDDPQKPEILAIGISLLAMAALFQLMDGMQAIALGLLRGLLDTGVPMVMAALSYWVIGVPTSYLLGFTLGLGGVGVWTGLILGLSTAGVLLLVRFWLHTLARVELEAVEAEVTTAAGVQGQATGS</sequence>
<evidence type="ECO:0000256" key="9">
    <source>
        <dbReference type="ARBA" id="ARBA00031636"/>
    </source>
</evidence>
<reference evidence="11 12" key="1">
    <citation type="submission" date="2015-12" db="EMBL/GenBank/DDBJ databases">
        <title>Genome sequence of the marine Rhodobacteraceae strain O3.65, Candidatus Tritonibacter horizontis.</title>
        <authorList>
            <person name="Poehlein A."/>
            <person name="Giebel H.A."/>
            <person name="Voget S."/>
            <person name="Brinkhoff T."/>
        </authorList>
    </citation>
    <scope>NUCLEOTIDE SEQUENCE [LARGE SCALE GENOMIC DNA]</scope>
    <source>
        <strain evidence="11 12">O3.65</strain>
    </source>
</reference>
<keyword evidence="4" id="KW-1003">Cell membrane</keyword>
<feature type="transmembrane region" description="Helical" evidence="10">
    <location>
        <begin position="21"/>
        <end position="49"/>
    </location>
</feature>
<keyword evidence="8 10" id="KW-0472">Membrane</keyword>
<feature type="transmembrane region" description="Helical" evidence="10">
    <location>
        <begin position="136"/>
        <end position="154"/>
    </location>
</feature>
<dbReference type="GO" id="GO:0005886">
    <property type="term" value="C:plasma membrane"/>
    <property type="evidence" value="ECO:0007669"/>
    <property type="project" value="UniProtKB-SubCell"/>
</dbReference>
<evidence type="ECO:0000256" key="1">
    <source>
        <dbReference type="ARBA" id="ARBA00004429"/>
    </source>
</evidence>
<dbReference type="PANTHER" id="PTHR43298">
    <property type="entry name" value="MULTIDRUG RESISTANCE PROTEIN NORM-RELATED"/>
    <property type="match status" value="1"/>
</dbReference>
<accession>A0A132BS23</accession>
<evidence type="ECO:0000256" key="2">
    <source>
        <dbReference type="ARBA" id="ARBA00022448"/>
    </source>
</evidence>
<gene>
    <name evidence="11" type="primary">mdtK</name>
    <name evidence="11" type="ORF">TRIHO_40360</name>
</gene>
<proteinExistence type="predicted"/>
<dbReference type="AlphaFoldDB" id="A0A132BS23"/>
<dbReference type="EMBL" id="LPUY01000116">
    <property type="protein sequence ID" value="KUP91114.1"/>
    <property type="molecule type" value="Genomic_DNA"/>
</dbReference>
<dbReference type="PATRIC" id="fig|1768241.3.peg.4214"/>
<dbReference type="Pfam" id="PF01554">
    <property type="entry name" value="MatE"/>
    <property type="match status" value="2"/>
</dbReference>
<keyword evidence="5 10" id="KW-0812">Transmembrane</keyword>
<dbReference type="InterPro" id="IPR050222">
    <property type="entry name" value="MATE_MdtK"/>
</dbReference>
<organism evidence="11 12">
    <name type="scientific">Tritonibacter horizontis</name>
    <dbReference type="NCBI Taxonomy" id="1768241"/>
    <lineage>
        <taxon>Bacteria</taxon>
        <taxon>Pseudomonadati</taxon>
        <taxon>Pseudomonadota</taxon>
        <taxon>Alphaproteobacteria</taxon>
        <taxon>Rhodobacterales</taxon>
        <taxon>Paracoccaceae</taxon>
        <taxon>Tritonibacter</taxon>
    </lineage>
</organism>
<comment type="subcellular location">
    <subcellularLocation>
        <location evidence="1">Cell inner membrane</location>
        <topology evidence="1">Multi-pass membrane protein</topology>
    </subcellularLocation>
</comment>
<evidence type="ECO:0000256" key="5">
    <source>
        <dbReference type="ARBA" id="ARBA00022692"/>
    </source>
</evidence>
<comment type="caution">
    <text evidence="11">The sequence shown here is derived from an EMBL/GenBank/DDBJ whole genome shotgun (WGS) entry which is preliminary data.</text>
</comment>
<feature type="transmembrane region" description="Helical" evidence="10">
    <location>
        <begin position="200"/>
        <end position="221"/>
    </location>
</feature>
<dbReference type="GO" id="GO:0006811">
    <property type="term" value="P:monoatomic ion transport"/>
    <property type="evidence" value="ECO:0007669"/>
    <property type="project" value="UniProtKB-KW"/>
</dbReference>
<keyword evidence="6 10" id="KW-1133">Transmembrane helix</keyword>
<dbReference type="NCBIfam" id="TIGR00797">
    <property type="entry name" value="matE"/>
    <property type="match status" value="1"/>
</dbReference>
<dbReference type="RefSeq" id="WP_082705247.1">
    <property type="nucleotide sequence ID" value="NZ_LPUY01000116.1"/>
</dbReference>
<evidence type="ECO:0000256" key="3">
    <source>
        <dbReference type="ARBA" id="ARBA00022449"/>
    </source>
</evidence>
<evidence type="ECO:0000256" key="6">
    <source>
        <dbReference type="ARBA" id="ARBA00022989"/>
    </source>
</evidence>
<dbReference type="PIRSF" id="PIRSF006603">
    <property type="entry name" value="DinF"/>
    <property type="match status" value="1"/>
</dbReference>
<feature type="transmembrane region" description="Helical" evidence="10">
    <location>
        <begin position="390"/>
        <end position="408"/>
    </location>
</feature>
<evidence type="ECO:0000313" key="12">
    <source>
        <dbReference type="Proteomes" id="UP000068382"/>
    </source>
</evidence>